<dbReference type="InterPro" id="IPR046357">
    <property type="entry name" value="PPIase_dom_sf"/>
</dbReference>
<dbReference type="EMBL" id="JPEO01000004">
    <property type="protein sequence ID" value="KFZ37926.1"/>
    <property type="molecule type" value="Genomic_DNA"/>
</dbReference>
<keyword evidence="3 5" id="KW-0697">Rotamase</keyword>
<evidence type="ECO:0000313" key="9">
    <source>
        <dbReference type="Proteomes" id="UP000029264"/>
    </source>
</evidence>
<dbReference type="AlphaFoldDB" id="A0A094JZW2"/>
<keyword evidence="4 5" id="KW-0413">Isomerase</keyword>
<dbReference type="Proteomes" id="UP000029264">
    <property type="component" value="Unassembled WGS sequence"/>
</dbReference>
<organism evidence="8 9">
    <name type="scientific">Shewanella mangrovi</name>
    <dbReference type="NCBI Taxonomy" id="1515746"/>
    <lineage>
        <taxon>Bacteria</taxon>
        <taxon>Pseudomonadati</taxon>
        <taxon>Pseudomonadota</taxon>
        <taxon>Gammaproteobacteria</taxon>
        <taxon>Alteromonadales</taxon>
        <taxon>Shewanellaceae</taxon>
        <taxon>Shewanella</taxon>
    </lineage>
</organism>
<evidence type="ECO:0000256" key="4">
    <source>
        <dbReference type="ARBA" id="ARBA00023235"/>
    </source>
</evidence>
<dbReference type="PANTHER" id="PTHR43811">
    <property type="entry name" value="FKBP-TYPE PEPTIDYL-PROLYL CIS-TRANS ISOMERASE FKPA"/>
    <property type="match status" value="1"/>
</dbReference>
<gene>
    <name evidence="8" type="ORF">HR45_08805</name>
</gene>
<evidence type="ECO:0000256" key="1">
    <source>
        <dbReference type="ARBA" id="ARBA00000971"/>
    </source>
</evidence>
<evidence type="ECO:0000256" key="2">
    <source>
        <dbReference type="ARBA" id="ARBA00006577"/>
    </source>
</evidence>
<evidence type="ECO:0000256" key="5">
    <source>
        <dbReference type="PROSITE-ProRule" id="PRU00277"/>
    </source>
</evidence>
<evidence type="ECO:0000256" key="3">
    <source>
        <dbReference type="ARBA" id="ARBA00023110"/>
    </source>
</evidence>
<proteinExistence type="inferred from homology"/>
<dbReference type="EC" id="5.2.1.8" evidence="6"/>
<sequence length="143" mass="15655">MARNSSKKSAKGSTGHNKNLTEEFIKKYAAKAGVNETDSGLFFRVIEDADGAKPGEFDTVKIHQRILLADGSVIDDTYRKGLPEEFALAEGIEGLQEGLMMMSKGARYEFVIPPDLAWGRKGNGGKIGPNAVMWMDVRLVDFS</sequence>
<dbReference type="PROSITE" id="PS50059">
    <property type="entry name" value="FKBP_PPIASE"/>
    <property type="match status" value="1"/>
</dbReference>
<dbReference type="Gene3D" id="3.10.50.40">
    <property type="match status" value="1"/>
</dbReference>
<comment type="similarity">
    <text evidence="2 6">Belongs to the FKBP-type PPIase family.</text>
</comment>
<dbReference type="Pfam" id="PF00254">
    <property type="entry name" value="FKBP_C"/>
    <property type="match status" value="1"/>
</dbReference>
<dbReference type="STRING" id="1515746.HR45_08805"/>
<evidence type="ECO:0000313" key="8">
    <source>
        <dbReference type="EMBL" id="KFZ37926.1"/>
    </source>
</evidence>
<keyword evidence="9" id="KW-1185">Reference proteome</keyword>
<dbReference type="eggNOG" id="COG0545">
    <property type="taxonomic scope" value="Bacteria"/>
</dbReference>
<dbReference type="PANTHER" id="PTHR43811:SF19">
    <property type="entry name" value="39 KDA FK506-BINDING NUCLEAR PROTEIN"/>
    <property type="match status" value="1"/>
</dbReference>
<protein>
    <recommendedName>
        <fullName evidence="6">Peptidyl-prolyl cis-trans isomerase</fullName>
        <ecNumber evidence="6">5.2.1.8</ecNumber>
    </recommendedName>
</protein>
<accession>A0A094JZW2</accession>
<feature type="domain" description="PPIase FKBP-type" evidence="7">
    <location>
        <begin position="57"/>
        <end position="143"/>
    </location>
</feature>
<dbReference type="Pfam" id="PF01346">
    <property type="entry name" value="FKBP_N"/>
    <property type="match status" value="1"/>
</dbReference>
<name>A0A094JZW2_9GAMM</name>
<dbReference type="GO" id="GO:0006457">
    <property type="term" value="P:protein folding"/>
    <property type="evidence" value="ECO:0007669"/>
    <property type="project" value="InterPro"/>
</dbReference>
<dbReference type="InterPro" id="IPR001179">
    <property type="entry name" value="PPIase_FKBP_dom"/>
</dbReference>
<dbReference type="GO" id="GO:0003755">
    <property type="term" value="F:peptidyl-prolyl cis-trans isomerase activity"/>
    <property type="evidence" value="ECO:0007669"/>
    <property type="project" value="UniProtKB-UniRule"/>
</dbReference>
<dbReference type="InterPro" id="IPR000774">
    <property type="entry name" value="PPIase_FKBP_N"/>
</dbReference>
<comment type="catalytic activity">
    <reaction evidence="1 5 6">
        <text>[protein]-peptidylproline (omega=180) = [protein]-peptidylproline (omega=0)</text>
        <dbReference type="Rhea" id="RHEA:16237"/>
        <dbReference type="Rhea" id="RHEA-COMP:10747"/>
        <dbReference type="Rhea" id="RHEA-COMP:10748"/>
        <dbReference type="ChEBI" id="CHEBI:83833"/>
        <dbReference type="ChEBI" id="CHEBI:83834"/>
        <dbReference type="EC" id="5.2.1.8"/>
    </reaction>
</comment>
<dbReference type="OrthoDB" id="9814548at2"/>
<comment type="caution">
    <text evidence="8">The sequence shown here is derived from an EMBL/GenBank/DDBJ whole genome shotgun (WGS) entry which is preliminary data.</text>
</comment>
<dbReference type="RefSeq" id="WP_037441909.1">
    <property type="nucleotide sequence ID" value="NZ_JPEO01000004.1"/>
</dbReference>
<dbReference type="SUPFAM" id="SSF54534">
    <property type="entry name" value="FKBP-like"/>
    <property type="match status" value="1"/>
</dbReference>
<evidence type="ECO:0000259" key="7">
    <source>
        <dbReference type="PROSITE" id="PS50059"/>
    </source>
</evidence>
<evidence type="ECO:0000256" key="6">
    <source>
        <dbReference type="RuleBase" id="RU003915"/>
    </source>
</evidence>
<reference evidence="8 9" key="1">
    <citation type="submission" date="2014-06" db="EMBL/GenBank/DDBJ databases">
        <title>Shewanella sp. YQH10.</title>
        <authorList>
            <person name="Liu Y."/>
            <person name="Zeng R."/>
        </authorList>
    </citation>
    <scope>NUCLEOTIDE SEQUENCE [LARGE SCALE GENOMIC DNA]</scope>
    <source>
        <strain evidence="8 9">YQH10</strain>
    </source>
</reference>